<feature type="region of interest" description="Disordered" evidence="1">
    <location>
        <begin position="1"/>
        <end position="20"/>
    </location>
</feature>
<dbReference type="EMBL" id="CAMXCT030000197">
    <property type="protein sequence ID" value="CAL4762647.1"/>
    <property type="molecule type" value="Genomic_DNA"/>
</dbReference>
<dbReference type="EMBL" id="CAMXCT010000197">
    <property type="protein sequence ID" value="CAI3975335.1"/>
    <property type="molecule type" value="Genomic_DNA"/>
</dbReference>
<evidence type="ECO:0000313" key="4">
    <source>
        <dbReference type="Proteomes" id="UP001152797"/>
    </source>
</evidence>
<reference evidence="2" key="1">
    <citation type="submission" date="2022-10" db="EMBL/GenBank/DDBJ databases">
        <authorList>
            <person name="Chen Y."/>
            <person name="Dougan E. K."/>
            <person name="Chan C."/>
            <person name="Rhodes N."/>
            <person name="Thang M."/>
        </authorList>
    </citation>
    <scope>NUCLEOTIDE SEQUENCE</scope>
</reference>
<organism evidence="2">
    <name type="scientific">Cladocopium goreaui</name>
    <dbReference type="NCBI Taxonomy" id="2562237"/>
    <lineage>
        <taxon>Eukaryota</taxon>
        <taxon>Sar</taxon>
        <taxon>Alveolata</taxon>
        <taxon>Dinophyceae</taxon>
        <taxon>Suessiales</taxon>
        <taxon>Symbiodiniaceae</taxon>
        <taxon>Cladocopium</taxon>
    </lineage>
</organism>
<comment type="caution">
    <text evidence="2">The sequence shown here is derived from an EMBL/GenBank/DDBJ whole genome shotgun (WGS) entry which is preliminary data.</text>
</comment>
<evidence type="ECO:0000256" key="1">
    <source>
        <dbReference type="SAM" id="MobiDB-lite"/>
    </source>
</evidence>
<keyword evidence="4" id="KW-1185">Reference proteome</keyword>
<accession>A0A9P1FHZ9</accession>
<dbReference type="Proteomes" id="UP001152797">
    <property type="component" value="Unassembled WGS sequence"/>
</dbReference>
<dbReference type="EMBL" id="CAMXCT020000197">
    <property type="protein sequence ID" value="CAL1128710.1"/>
    <property type="molecule type" value="Genomic_DNA"/>
</dbReference>
<evidence type="ECO:0000313" key="2">
    <source>
        <dbReference type="EMBL" id="CAI3975335.1"/>
    </source>
</evidence>
<reference evidence="3" key="2">
    <citation type="submission" date="2024-04" db="EMBL/GenBank/DDBJ databases">
        <authorList>
            <person name="Chen Y."/>
            <person name="Shah S."/>
            <person name="Dougan E. K."/>
            <person name="Thang M."/>
            <person name="Chan C."/>
        </authorList>
    </citation>
    <scope>NUCLEOTIDE SEQUENCE [LARGE SCALE GENOMIC DNA]</scope>
</reference>
<dbReference type="AlphaFoldDB" id="A0A9P1FHZ9"/>
<protein>
    <submittedName>
        <fullName evidence="2">Uncharacterized protein</fullName>
    </submittedName>
</protein>
<evidence type="ECO:0000313" key="3">
    <source>
        <dbReference type="EMBL" id="CAL1128710.1"/>
    </source>
</evidence>
<gene>
    <name evidence="2" type="ORF">C1SCF055_LOCUS3669</name>
</gene>
<name>A0A9P1FHZ9_9DINO</name>
<proteinExistence type="predicted"/>
<sequence>MLQMEAVIRSTTARRKKTSMLSSPSQMQNMFLLVLAKLSFVGGTGRGSSTSPLRDLPVDLPSRLSPGLCLDGAVACGPFGAALWALSGWHKTMCTSPNDGEARGDGPIGCCCACASRCMVGHPATTHDRMLLRALACKQGFAFAVVCFEVRVSGTLVFFPKGQLLSSFLGVVKD</sequence>